<evidence type="ECO:0000313" key="4">
    <source>
        <dbReference type="Proteomes" id="UP001523369"/>
    </source>
</evidence>
<evidence type="ECO:0008006" key="5">
    <source>
        <dbReference type="Google" id="ProtNLM"/>
    </source>
</evidence>
<accession>A0ABT1E0S2</accession>
<comment type="caution">
    <text evidence="3">The sequence shown here is derived from an EMBL/GenBank/DDBJ whole genome shotgun (WGS) entry which is preliminary data.</text>
</comment>
<gene>
    <name evidence="3" type="ORF">M1L60_39680</name>
</gene>
<feature type="chain" id="PRO_5047059303" description="Lipoprotein" evidence="2">
    <location>
        <begin position="24"/>
        <end position="163"/>
    </location>
</feature>
<organism evidence="3 4">
    <name type="scientific">Paractinoplanes aksuensis</name>
    <dbReference type="NCBI Taxonomy" id="2939490"/>
    <lineage>
        <taxon>Bacteria</taxon>
        <taxon>Bacillati</taxon>
        <taxon>Actinomycetota</taxon>
        <taxon>Actinomycetes</taxon>
        <taxon>Micromonosporales</taxon>
        <taxon>Micromonosporaceae</taxon>
        <taxon>Paractinoplanes</taxon>
    </lineage>
</organism>
<sequence>MIRMRVLPAVLIGVSLMALTACGGDDTTAAPAPAPTTAAAPAATDEAAAPADGPAPDDKKLCTEAAAAAKKMTADLVEVMKASQGEMPTAEMKKILAGLGDDLTKVAGSSDSEVGAAIKDFAAKSTEAAAAADPVTATDNEGYEQSGKDINAACKTAGVKVNF</sequence>
<dbReference type="RefSeq" id="WP_253242745.1">
    <property type="nucleotide sequence ID" value="NZ_JAMYJR010000050.1"/>
</dbReference>
<keyword evidence="4" id="KW-1185">Reference proteome</keyword>
<dbReference type="PROSITE" id="PS51257">
    <property type="entry name" value="PROKAR_LIPOPROTEIN"/>
    <property type="match status" value="1"/>
</dbReference>
<feature type="region of interest" description="Disordered" evidence="1">
    <location>
        <begin position="30"/>
        <end position="58"/>
    </location>
</feature>
<name>A0ABT1E0S2_9ACTN</name>
<evidence type="ECO:0000313" key="3">
    <source>
        <dbReference type="EMBL" id="MCO8276719.1"/>
    </source>
</evidence>
<dbReference type="EMBL" id="JAMYJR010000050">
    <property type="protein sequence ID" value="MCO8276719.1"/>
    <property type="molecule type" value="Genomic_DNA"/>
</dbReference>
<keyword evidence="2" id="KW-0732">Signal</keyword>
<reference evidence="3 4" key="1">
    <citation type="submission" date="2022-06" db="EMBL/GenBank/DDBJ databases">
        <title>New Species of the Genus Actinoplanes, ActinopZanes ferrugineus.</title>
        <authorList>
            <person name="Ding P."/>
        </authorList>
    </citation>
    <scope>NUCLEOTIDE SEQUENCE [LARGE SCALE GENOMIC DNA]</scope>
    <source>
        <strain evidence="3 4">TRM88003</strain>
    </source>
</reference>
<dbReference type="Proteomes" id="UP001523369">
    <property type="component" value="Unassembled WGS sequence"/>
</dbReference>
<feature type="compositionally biased region" description="Low complexity" evidence="1">
    <location>
        <begin position="30"/>
        <end position="54"/>
    </location>
</feature>
<evidence type="ECO:0000256" key="2">
    <source>
        <dbReference type="SAM" id="SignalP"/>
    </source>
</evidence>
<evidence type="ECO:0000256" key="1">
    <source>
        <dbReference type="SAM" id="MobiDB-lite"/>
    </source>
</evidence>
<proteinExistence type="predicted"/>
<protein>
    <recommendedName>
        <fullName evidence="5">Lipoprotein</fullName>
    </recommendedName>
</protein>
<feature type="signal peptide" evidence="2">
    <location>
        <begin position="1"/>
        <end position="23"/>
    </location>
</feature>